<dbReference type="AlphaFoldDB" id="A0A385SFW2"/>
<feature type="signal peptide" evidence="1">
    <location>
        <begin position="1"/>
        <end position="26"/>
    </location>
</feature>
<name>A0A385SFW2_9BACT</name>
<dbReference type="InterPro" id="IPR021109">
    <property type="entry name" value="Peptidase_aspartic_dom_sf"/>
</dbReference>
<organism evidence="2 3">
    <name type="scientific">Chryseolinea soli</name>
    <dbReference type="NCBI Taxonomy" id="2321403"/>
    <lineage>
        <taxon>Bacteria</taxon>
        <taxon>Pseudomonadati</taxon>
        <taxon>Bacteroidota</taxon>
        <taxon>Cytophagia</taxon>
        <taxon>Cytophagales</taxon>
        <taxon>Fulvivirgaceae</taxon>
        <taxon>Chryseolinea</taxon>
    </lineage>
</organism>
<evidence type="ECO:0000313" key="2">
    <source>
        <dbReference type="EMBL" id="AYB29814.1"/>
    </source>
</evidence>
<dbReference type="Pfam" id="PF13650">
    <property type="entry name" value="Asp_protease_2"/>
    <property type="match status" value="1"/>
</dbReference>
<protein>
    <recommendedName>
        <fullName evidence="4">Peptidase A2 domain-containing protein</fullName>
    </recommendedName>
</protein>
<dbReference type="Proteomes" id="UP000266183">
    <property type="component" value="Chromosome"/>
</dbReference>
<evidence type="ECO:0000313" key="3">
    <source>
        <dbReference type="Proteomes" id="UP000266183"/>
    </source>
</evidence>
<dbReference type="EMBL" id="CP032382">
    <property type="protein sequence ID" value="AYB29814.1"/>
    <property type="molecule type" value="Genomic_DNA"/>
</dbReference>
<gene>
    <name evidence="2" type="ORF">D4L85_04120</name>
</gene>
<reference evidence="3" key="1">
    <citation type="submission" date="2018-09" db="EMBL/GenBank/DDBJ databases">
        <title>Chryseolinea sp. KIS68-18 isolated from soil.</title>
        <authorList>
            <person name="Weon H.-Y."/>
            <person name="Kwon S.-W."/>
            <person name="Lee S.A."/>
        </authorList>
    </citation>
    <scope>NUCLEOTIDE SEQUENCE [LARGE SCALE GENOMIC DNA]</scope>
    <source>
        <strain evidence="3">KIS68-18</strain>
    </source>
</reference>
<evidence type="ECO:0000256" key="1">
    <source>
        <dbReference type="SAM" id="SignalP"/>
    </source>
</evidence>
<dbReference type="Gene3D" id="2.40.70.10">
    <property type="entry name" value="Acid Proteases"/>
    <property type="match status" value="1"/>
</dbReference>
<accession>A0A385SFW2</accession>
<keyword evidence="3" id="KW-1185">Reference proteome</keyword>
<sequence length="305" mass="33991">MKAFIKIFFFNSLLLAAVLGNKSTLANVGFSMPDSVREVTFRYKTIQGLILLPVIINDTVKVNLILDTGCRNLVLFGKRFQKYFDIQPDREVKFSGLGAGHPVVGGVSLNNKVSIHAVIGERIPVVVVPRQNIFVEYDNVHGVIGYDIFIKFEVELNPEEHIITFRPAARAEIPADYKRLPIRVVDSRPVISSRIFFTGQEGQSCDLMIDTGSSLGLLLKTSDLTKYPSGYTKGVLGRGLNGNIEGTEAYPDRLLVDAFEIMTPKAGIVYSQWHDSASVGMEVMRNYSIVLNYCKAYVGFKKLRM</sequence>
<dbReference type="KEGG" id="chk:D4L85_04120"/>
<proteinExistence type="predicted"/>
<evidence type="ECO:0008006" key="4">
    <source>
        <dbReference type="Google" id="ProtNLM"/>
    </source>
</evidence>
<keyword evidence="1" id="KW-0732">Signal</keyword>
<dbReference type="RefSeq" id="WP_119753123.1">
    <property type="nucleotide sequence ID" value="NZ_CP032382.1"/>
</dbReference>
<feature type="chain" id="PRO_5017328524" description="Peptidase A2 domain-containing protein" evidence="1">
    <location>
        <begin position="27"/>
        <end position="305"/>
    </location>
</feature>
<dbReference type="OrthoDB" id="3521766at2"/>